<dbReference type="Gene3D" id="2.60.40.1930">
    <property type="match status" value="1"/>
</dbReference>
<dbReference type="PANTHER" id="PTHR11412">
    <property type="entry name" value="MACROGLOBULIN / COMPLEMENT"/>
    <property type="match status" value="1"/>
</dbReference>
<name>A0ABD0RVS5_CIRMR</name>
<keyword evidence="3" id="KW-1185">Reference proteome</keyword>
<dbReference type="InterPro" id="IPR050473">
    <property type="entry name" value="A2M/Complement_sys"/>
</dbReference>
<comment type="caution">
    <text evidence="2">The sequence shown here is derived from an EMBL/GenBank/DDBJ whole genome shotgun (WGS) entry which is preliminary data.</text>
</comment>
<dbReference type="Proteomes" id="UP001529510">
    <property type="component" value="Unassembled WGS sequence"/>
</dbReference>
<dbReference type="Pfam" id="PF07703">
    <property type="entry name" value="A2M_BRD"/>
    <property type="match status" value="1"/>
</dbReference>
<protein>
    <recommendedName>
        <fullName evidence="1">Alpha-2-macroglobulin bait region domain-containing protein</fullName>
    </recommendedName>
</protein>
<evidence type="ECO:0000259" key="1">
    <source>
        <dbReference type="Pfam" id="PF07703"/>
    </source>
</evidence>
<sequence length="137" mass="15350">TKDSQQQAVKEMIAQAYKTKDGSKNFMDIGIDATELQIGDQLKVYLNTGKSPGFRDQDFTYMVKITVISYSAAPPTGVWNFIDILSKGQIVKVDRFKRKGQSVVALYLPITKDMVPSFRIVAYYHVGSSEVVSDSVW</sequence>
<evidence type="ECO:0000313" key="3">
    <source>
        <dbReference type="Proteomes" id="UP001529510"/>
    </source>
</evidence>
<gene>
    <name evidence="2" type="ORF">M9458_000464</name>
</gene>
<accession>A0ABD0RVS5</accession>
<evidence type="ECO:0000313" key="2">
    <source>
        <dbReference type="EMBL" id="KAL0202446.1"/>
    </source>
</evidence>
<proteinExistence type="predicted"/>
<feature type="non-terminal residue" evidence="2">
    <location>
        <position position="137"/>
    </location>
</feature>
<dbReference type="InterPro" id="IPR011625">
    <property type="entry name" value="A2M_N_BRD"/>
</dbReference>
<dbReference type="EMBL" id="JAMKFB020000001">
    <property type="protein sequence ID" value="KAL0202446.1"/>
    <property type="molecule type" value="Genomic_DNA"/>
</dbReference>
<feature type="non-terminal residue" evidence="2">
    <location>
        <position position="1"/>
    </location>
</feature>
<dbReference type="PANTHER" id="PTHR11412:SF81">
    <property type="entry name" value="COMPLEMENT C3"/>
    <property type="match status" value="1"/>
</dbReference>
<organism evidence="2 3">
    <name type="scientific">Cirrhinus mrigala</name>
    <name type="common">Mrigala</name>
    <dbReference type="NCBI Taxonomy" id="683832"/>
    <lineage>
        <taxon>Eukaryota</taxon>
        <taxon>Metazoa</taxon>
        <taxon>Chordata</taxon>
        <taxon>Craniata</taxon>
        <taxon>Vertebrata</taxon>
        <taxon>Euteleostomi</taxon>
        <taxon>Actinopterygii</taxon>
        <taxon>Neopterygii</taxon>
        <taxon>Teleostei</taxon>
        <taxon>Ostariophysi</taxon>
        <taxon>Cypriniformes</taxon>
        <taxon>Cyprinidae</taxon>
        <taxon>Labeoninae</taxon>
        <taxon>Labeonini</taxon>
        <taxon>Cirrhinus</taxon>
    </lineage>
</organism>
<dbReference type="AlphaFoldDB" id="A0ABD0RVS5"/>
<feature type="domain" description="Alpha-2-macroglobulin bait region" evidence="1">
    <location>
        <begin position="29"/>
        <end position="137"/>
    </location>
</feature>
<reference evidence="2 3" key="1">
    <citation type="submission" date="2024-05" db="EMBL/GenBank/DDBJ databases">
        <title>Genome sequencing and assembly of Indian major carp, Cirrhinus mrigala (Hamilton, 1822).</title>
        <authorList>
            <person name="Mohindra V."/>
            <person name="Chowdhury L.M."/>
            <person name="Lal K."/>
            <person name="Jena J.K."/>
        </authorList>
    </citation>
    <scope>NUCLEOTIDE SEQUENCE [LARGE SCALE GENOMIC DNA]</scope>
    <source>
        <strain evidence="2">CM1030</strain>
        <tissue evidence="2">Blood</tissue>
    </source>
</reference>